<dbReference type="InterPro" id="IPR050330">
    <property type="entry name" value="Bact_OuterMem_StrucFunc"/>
</dbReference>
<dbReference type="SUPFAM" id="SSF103088">
    <property type="entry name" value="OmpA-like"/>
    <property type="match status" value="1"/>
</dbReference>
<keyword evidence="3" id="KW-0998">Cell outer membrane</keyword>
<dbReference type="Pfam" id="PF00691">
    <property type="entry name" value="OmpA"/>
    <property type="match status" value="1"/>
</dbReference>
<dbReference type="PANTHER" id="PTHR30329:SF21">
    <property type="entry name" value="LIPOPROTEIN YIAD-RELATED"/>
    <property type="match status" value="1"/>
</dbReference>
<reference evidence="5" key="1">
    <citation type="submission" date="2018-06" db="EMBL/GenBank/DDBJ databases">
        <authorList>
            <person name="Zhirakovskaya E."/>
        </authorList>
    </citation>
    <scope>NUCLEOTIDE SEQUENCE</scope>
</reference>
<evidence type="ECO:0000256" key="3">
    <source>
        <dbReference type="ARBA" id="ARBA00023237"/>
    </source>
</evidence>
<dbReference type="CDD" id="cd07185">
    <property type="entry name" value="OmpA_C-like"/>
    <property type="match status" value="1"/>
</dbReference>
<protein>
    <recommendedName>
        <fullName evidence="4">OmpA-like domain-containing protein</fullName>
    </recommendedName>
</protein>
<name>A0A3B0Y3C4_9ZZZZ</name>
<dbReference type="AlphaFoldDB" id="A0A3B0Y3C4"/>
<evidence type="ECO:0000256" key="2">
    <source>
        <dbReference type="ARBA" id="ARBA00023136"/>
    </source>
</evidence>
<dbReference type="PRINTS" id="PR01021">
    <property type="entry name" value="OMPADOMAIN"/>
</dbReference>
<evidence type="ECO:0000259" key="4">
    <source>
        <dbReference type="PROSITE" id="PS51123"/>
    </source>
</evidence>
<dbReference type="InterPro" id="IPR006664">
    <property type="entry name" value="OMP_bac"/>
</dbReference>
<accession>A0A3B0Y3C4</accession>
<dbReference type="InterPro" id="IPR006665">
    <property type="entry name" value="OmpA-like"/>
</dbReference>
<dbReference type="GO" id="GO:0009279">
    <property type="term" value="C:cell outer membrane"/>
    <property type="evidence" value="ECO:0007669"/>
    <property type="project" value="UniProtKB-SubCell"/>
</dbReference>
<dbReference type="EMBL" id="UOFL01000003">
    <property type="protein sequence ID" value="VAW70893.1"/>
    <property type="molecule type" value="Genomic_DNA"/>
</dbReference>
<proteinExistence type="predicted"/>
<evidence type="ECO:0000313" key="5">
    <source>
        <dbReference type="EMBL" id="VAW70893.1"/>
    </source>
</evidence>
<dbReference type="PROSITE" id="PS01068">
    <property type="entry name" value="OMPA_1"/>
    <property type="match status" value="1"/>
</dbReference>
<organism evidence="5">
    <name type="scientific">hydrothermal vent metagenome</name>
    <dbReference type="NCBI Taxonomy" id="652676"/>
    <lineage>
        <taxon>unclassified sequences</taxon>
        <taxon>metagenomes</taxon>
        <taxon>ecological metagenomes</taxon>
    </lineage>
</organism>
<gene>
    <name evidence="5" type="ORF">MNBD_GAMMA12-339</name>
</gene>
<evidence type="ECO:0000256" key="1">
    <source>
        <dbReference type="ARBA" id="ARBA00004442"/>
    </source>
</evidence>
<dbReference type="InterPro" id="IPR036737">
    <property type="entry name" value="OmpA-like_sf"/>
</dbReference>
<dbReference type="PROSITE" id="PS51123">
    <property type="entry name" value="OMPA_2"/>
    <property type="match status" value="1"/>
</dbReference>
<dbReference type="PRINTS" id="PR01023">
    <property type="entry name" value="NAFLGMOTY"/>
</dbReference>
<sequence length="221" mass="24012">MNNKILATVISLSAVLSTSAAVAGGLPSAGEKRDIQGNDAYVTTDRGDVVRDISGDCVRTNYWTEALAIPSCEGNQRVAVKKISKPSTPVVRQPARKVDPEFVTVSLQAGALFDVNKSTLKSRGKEKLNLLAVKLKETITTETVQIVGHTDSSGSDNYNQRLSERRAIAVKQYLVIRGINGNKINTLGLGESKPIASNTNERGRARNRRVEVRIRATRQLN</sequence>
<dbReference type="InterPro" id="IPR006690">
    <property type="entry name" value="OMPA-like_CS"/>
</dbReference>
<comment type="subcellular location">
    <subcellularLocation>
        <location evidence="1">Cell outer membrane</location>
    </subcellularLocation>
</comment>
<feature type="domain" description="OmpA-like" evidence="4">
    <location>
        <begin position="100"/>
        <end position="218"/>
    </location>
</feature>
<keyword evidence="2" id="KW-0472">Membrane</keyword>
<dbReference type="PANTHER" id="PTHR30329">
    <property type="entry name" value="STATOR ELEMENT OF FLAGELLAR MOTOR COMPLEX"/>
    <property type="match status" value="1"/>
</dbReference>
<dbReference type="Gene3D" id="3.30.1330.60">
    <property type="entry name" value="OmpA-like domain"/>
    <property type="match status" value="1"/>
</dbReference>